<protein>
    <recommendedName>
        <fullName evidence="6">Amino acid transporter transmembrane domain-containing protein</fullName>
    </recommendedName>
</protein>
<dbReference type="Pfam" id="PF01490">
    <property type="entry name" value="Aa_trans"/>
    <property type="match status" value="1"/>
</dbReference>
<feature type="transmembrane region" description="Helical" evidence="5">
    <location>
        <begin position="319"/>
        <end position="340"/>
    </location>
</feature>
<keyword evidence="2 5" id="KW-0812">Transmembrane</keyword>
<dbReference type="OrthoDB" id="438545at2759"/>
<dbReference type="GO" id="GO:0016020">
    <property type="term" value="C:membrane"/>
    <property type="evidence" value="ECO:0007669"/>
    <property type="project" value="UniProtKB-SubCell"/>
</dbReference>
<keyword evidence="8" id="KW-1185">Reference proteome</keyword>
<name>A0A9W7AMR5_9STRA</name>
<reference evidence="8" key="1">
    <citation type="journal article" date="2023" name="Commun. Biol.">
        <title>Genome analysis of Parmales, the sister group of diatoms, reveals the evolutionary specialization of diatoms from phago-mixotrophs to photoautotrophs.</title>
        <authorList>
            <person name="Ban H."/>
            <person name="Sato S."/>
            <person name="Yoshikawa S."/>
            <person name="Yamada K."/>
            <person name="Nakamura Y."/>
            <person name="Ichinomiya M."/>
            <person name="Sato N."/>
            <person name="Blanc-Mathieu R."/>
            <person name="Endo H."/>
            <person name="Kuwata A."/>
            <person name="Ogata H."/>
        </authorList>
    </citation>
    <scope>NUCLEOTIDE SEQUENCE [LARGE SCALE GENOMIC DNA]</scope>
    <source>
        <strain evidence="8">NIES 3701</strain>
    </source>
</reference>
<feature type="domain" description="Amino acid transporter transmembrane" evidence="6">
    <location>
        <begin position="27"/>
        <end position="444"/>
    </location>
</feature>
<comment type="subcellular location">
    <subcellularLocation>
        <location evidence="1">Membrane</location>
        <topology evidence="1">Multi-pass membrane protein</topology>
    </subcellularLocation>
</comment>
<evidence type="ECO:0000256" key="4">
    <source>
        <dbReference type="ARBA" id="ARBA00023136"/>
    </source>
</evidence>
<evidence type="ECO:0000259" key="6">
    <source>
        <dbReference type="Pfam" id="PF01490"/>
    </source>
</evidence>
<feature type="transmembrane region" description="Helical" evidence="5">
    <location>
        <begin position="59"/>
        <end position="82"/>
    </location>
</feature>
<dbReference type="AlphaFoldDB" id="A0A9W7AMR5"/>
<keyword evidence="4 5" id="KW-0472">Membrane</keyword>
<comment type="caution">
    <text evidence="7">The sequence shown here is derived from an EMBL/GenBank/DDBJ whole genome shotgun (WGS) entry which is preliminary data.</text>
</comment>
<feature type="transmembrane region" description="Helical" evidence="5">
    <location>
        <begin position="145"/>
        <end position="164"/>
    </location>
</feature>
<feature type="transmembrane region" description="Helical" evidence="5">
    <location>
        <begin position="421"/>
        <end position="442"/>
    </location>
</feature>
<dbReference type="PANTHER" id="PTHR22950:SF652">
    <property type="entry name" value="TRANSMEMBRANE AMINO ACID TRANSPORTER FAMILY PROTEIN"/>
    <property type="match status" value="1"/>
</dbReference>
<feature type="transmembrane region" description="Helical" evidence="5">
    <location>
        <begin position="103"/>
        <end position="125"/>
    </location>
</feature>
<proteinExistence type="predicted"/>
<sequence length="526" mass="57300">MRSATSSVSSGRSDSLFSTPFHSASRTGTISSAVFNLTTTMVGGGVLSLPYAFSKSGLFTGYLLLLLFACVSDFTVYSLVSCSRRSGEATFEGVAKSGLGQTGYVVCLICVILTTFLAVIGYSVLLRDLLLPLATHFVDDRISKGFWGNEIMCVTAGLVTPLMFMNSLTALKPMGVVGCTTIFCLAMCIAYRTTTCVDDPLYIYEDGPVPKDYPEPEDLDEYITWTGRLADVLDSVPIFICTFVCHFNVLPVHHELHTPTRNRLRTLIHTTFTVTSLFYAFVGTVGSFVGRCPYFINSDFDTQDVQGNILNNFSDSDTIINIGRACLSCTITLAFPLLVIPCRDMIVRLGIKMLNKDDELLLSTSLLKSDSLNNSRSISQNSAEPVKDPNKFITVAATLFVFWGGLAVACVVDDIEVVWDVLGSTISILIAFLLPSACYLVIARVRRHPRHNQSVAGLSGMADGIAGENESDLGSPLLNANREFVKSEGKTTNLRRVFAYVILATFTPLMLVCTWNAVGNLIENNS</sequence>
<dbReference type="PANTHER" id="PTHR22950">
    <property type="entry name" value="AMINO ACID TRANSPORTER"/>
    <property type="match status" value="1"/>
</dbReference>
<gene>
    <name evidence="7" type="ORF">TrST_g6640</name>
</gene>
<keyword evidence="3 5" id="KW-1133">Transmembrane helix</keyword>
<feature type="transmembrane region" description="Helical" evidence="5">
    <location>
        <begin position="176"/>
        <end position="194"/>
    </location>
</feature>
<feature type="transmembrane region" description="Helical" evidence="5">
    <location>
        <begin position="33"/>
        <end position="53"/>
    </location>
</feature>
<organism evidence="7 8">
    <name type="scientific">Triparma strigata</name>
    <dbReference type="NCBI Taxonomy" id="1606541"/>
    <lineage>
        <taxon>Eukaryota</taxon>
        <taxon>Sar</taxon>
        <taxon>Stramenopiles</taxon>
        <taxon>Ochrophyta</taxon>
        <taxon>Bolidophyceae</taxon>
        <taxon>Parmales</taxon>
        <taxon>Triparmaceae</taxon>
        <taxon>Triparma</taxon>
    </lineage>
</organism>
<evidence type="ECO:0000313" key="8">
    <source>
        <dbReference type="Proteomes" id="UP001165085"/>
    </source>
</evidence>
<feature type="transmembrane region" description="Helical" evidence="5">
    <location>
        <begin position="497"/>
        <end position="518"/>
    </location>
</feature>
<evidence type="ECO:0000256" key="1">
    <source>
        <dbReference type="ARBA" id="ARBA00004141"/>
    </source>
</evidence>
<dbReference type="GO" id="GO:0015179">
    <property type="term" value="F:L-amino acid transmembrane transporter activity"/>
    <property type="evidence" value="ECO:0007669"/>
    <property type="project" value="TreeGrafter"/>
</dbReference>
<dbReference type="Proteomes" id="UP001165085">
    <property type="component" value="Unassembled WGS sequence"/>
</dbReference>
<evidence type="ECO:0000256" key="2">
    <source>
        <dbReference type="ARBA" id="ARBA00022692"/>
    </source>
</evidence>
<evidence type="ECO:0000256" key="5">
    <source>
        <dbReference type="SAM" id="Phobius"/>
    </source>
</evidence>
<accession>A0A9W7AMR5</accession>
<evidence type="ECO:0000256" key="3">
    <source>
        <dbReference type="ARBA" id="ARBA00022989"/>
    </source>
</evidence>
<evidence type="ECO:0000313" key="7">
    <source>
        <dbReference type="EMBL" id="GMH73961.1"/>
    </source>
</evidence>
<feature type="transmembrane region" description="Helical" evidence="5">
    <location>
        <begin position="266"/>
        <end position="289"/>
    </location>
</feature>
<feature type="transmembrane region" description="Helical" evidence="5">
    <location>
        <begin position="235"/>
        <end position="254"/>
    </location>
</feature>
<dbReference type="EMBL" id="BRXY01000174">
    <property type="protein sequence ID" value="GMH73961.1"/>
    <property type="molecule type" value="Genomic_DNA"/>
</dbReference>
<feature type="transmembrane region" description="Helical" evidence="5">
    <location>
        <begin position="392"/>
        <end position="415"/>
    </location>
</feature>
<dbReference type="InterPro" id="IPR013057">
    <property type="entry name" value="AA_transpt_TM"/>
</dbReference>